<accession>A0A2Z7C3L3</accession>
<evidence type="ECO:0000313" key="2">
    <source>
        <dbReference type="EMBL" id="KZV39117.1"/>
    </source>
</evidence>
<sequence length="277" mass="30609">MSLFDLQDVCIAIGSLATLDLPMVVDLIGIYVLKGPYCTLTTTNWFLQALSVIPRGSWGDVSRSIPVVDRIGGSTAAYSLKCRFPRETGRSQAPRRQQGSRTPQNPPQVLNTLSLVSVRESRIQYLCDPQWFRDTASLGPTTIVAPESQFRTCPSDHDSIGYPRMSASGESSTTMHRLLHASGSHPIPAPNDPKTNQYNQDLRLIHSTNGNHLESPNEGSSIDHQVTIYLHAQNITMFPTNETWNFASQILVSGSGDLILILTAQSTRNVFRIHSDY</sequence>
<protein>
    <submittedName>
        <fullName evidence="2">Uncharacterized protein</fullName>
    </submittedName>
</protein>
<name>A0A2Z7C3L3_9LAMI</name>
<organism evidence="2 3">
    <name type="scientific">Dorcoceras hygrometricum</name>
    <dbReference type="NCBI Taxonomy" id="472368"/>
    <lineage>
        <taxon>Eukaryota</taxon>
        <taxon>Viridiplantae</taxon>
        <taxon>Streptophyta</taxon>
        <taxon>Embryophyta</taxon>
        <taxon>Tracheophyta</taxon>
        <taxon>Spermatophyta</taxon>
        <taxon>Magnoliopsida</taxon>
        <taxon>eudicotyledons</taxon>
        <taxon>Gunneridae</taxon>
        <taxon>Pentapetalae</taxon>
        <taxon>asterids</taxon>
        <taxon>lamiids</taxon>
        <taxon>Lamiales</taxon>
        <taxon>Gesneriaceae</taxon>
        <taxon>Didymocarpoideae</taxon>
        <taxon>Trichosporeae</taxon>
        <taxon>Loxocarpinae</taxon>
        <taxon>Dorcoceras</taxon>
    </lineage>
</organism>
<keyword evidence="3" id="KW-1185">Reference proteome</keyword>
<proteinExistence type="predicted"/>
<gene>
    <name evidence="2" type="ORF">F511_19212</name>
</gene>
<evidence type="ECO:0000313" key="3">
    <source>
        <dbReference type="Proteomes" id="UP000250235"/>
    </source>
</evidence>
<dbReference type="AlphaFoldDB" id="A0A2Z7C3L3"/>
<evidence type="ECO:0000256" key="1">
    <source>
        <dbReference type="SAM" id="MobiDB-lite"/>
    </source>
</evidence>
<dbReference type="Proteomes" id="UP000250235">
    <property type="component" value="Unassembled WGS sequence"/>
</dbReference>
<reference evidence="2 3" key="1">
    <citation type="journal article" date="2015" name="Proc. Natl. Acad. Sci. U.S.A.">
        <title>The resurrection genome of Boea hygrometrica: A blueprint for survival of dehydration.</title>
        <authorList>
            <person name="Xiao L."/>
            <person name="Yang G."/>
            <person name="Zhang L."/>
            <person name="Yang X."/>
            <person name="Zhao S."/>
            <person name="Ji Z."/>
            <person name="Zhou Q."/>
            <person name="Hu M."/>
            <person name="Wang Y."/>
            <person name="Chen M."/>
            <person name="Xu Y."/>
            <person name="Jin H."/>
            <person name="Xiao X."/>
            <person name="Hu G."/>
            <person name="Bao F."/>
            <person name="Hu Y."/>
            <person name="Wan P."/>
            <person name="Li L."/>
            <person name="Deng X."/>
            <person name="Kuang T."/>
            <person name="Xiang C."/>
            <person name="Zhu J.K."/>
            <person name="Oliver M.J."/>
            <person name="He Y."/>
        </authorList>
    </citation>
    <scope>NUCLEOTIDE SEQUENCE [LARGE SCALE GENOMIC DNA]</scope>
    <source>
        <strain evidence="3">cv. XS01</strain>
    </source>
</reference>
<dbReference type="EMBL" id="KV001320">
    <property type="protein sequence ID" value="KZV39117.1"/>
    <property type="molecule type" value="Genomic_DNA"/>
</dbReference>
<feature type="region of interest" description="Disordered" evidence="1">
    <location>
        <begin position="87"/>
        <end position="109"/>
    </location>
</feature>
<feature type="compositionally biased region" description="Polar residues" evidence="1">
    <location>
        <begin position="90"/>
        <end position="109"/>
    </location>
</feature>